<evidence type="ECO:0000313" key="3">
    <source>
        <dbReference type="Proteomes" id="UP000030401"/>
    </source>
</evidence>
<sequence length="305" mass="34453">MSIELENNHCLAVNKVFDWVHARKDITLKETIELKKDLFNSNLCFPFNIKCNGKPTTVWNGQTLKRAIGTFAVTVDESCHEVIEVILNGEVLSTLTGGQSFSATMDDLTHIELKCLSNSDEKTFCSGTVEIQLHYLSKEKGKSERIVCFLSDHKGNPLSIEDPHAIICEEVTDPNCREEVTIVDHKEVRKLNEVDILKKGFITVHILDERKKVNATCTLPFTEIETLLLCAPHGTRIKCKTTDFTCRAYMFPHEFGKKNCINIIVQIGICQQITVIKRETFELAGTLLEPREDIDLSVCQIKNSP</sequence>
<dbReference type="AlphaFoldDB" id="A0A0A5G891"/>
<evidence type="ECO:0000259" key="1">
    <source>
        <dbReference type="Pfam" id="PF13157"/>
    </source>
</evidence>
<feature type="domain" description="Endospore appendages core" evidence="1">
    <location>
        <begin position="34"/>
        <end position="135"/>
    </location>
</feature>
<dbReference type="EMBL" id="AVPG01000003">
    <property type="protein sequence ID" value="KGX88264.1"/>
    <property type="molecule type" value="Genomic_DNA"/>
</dbReference>
<dbReference type="RefSeq" id="WP_036832498.1">
    <property type="nucleotide sequence ID" value="NZ_AVPG01000003.1"/>
</dbReference>
<dbReference type="Proteomes" id="UP000030401">
    <property type="component" value="Unassembled WGS sequence"/>
</dbReference>
<keyword evidence="3" id="KW-1185">Reference proteome</keyword>
<comment type="caution">
    <text evidence="2">The sequence shown here is derived from an EMBL/GenBank/DDBJ whole genome shotgun (WGS) entry which is preliminary data.</text>
</comment>
<name>A0A0A5G891_9BACI</name>
<proteinExistence type="predicted"/>
<evidence type="ECO:0000313" key="2">
    <source>
        <dbReference type="EMBL" id="KGX88264.1"/>
    </source>
</evidence>
<dbReference type="eggNOG" id="ENOG502ZAU4">
    <property type="taxonomic scope" value="Bacteria"/>
</dbReference>
<organism evidence="2 3">
    <name type="scientific">Pontibacillus litoralis JSM 072002</name>
    <dbReference type="NCBI Taxonomy" id="1385512"/>
    <lineage>
        <taxon>Bacteria</taxon>
        <taxon>Bacillati</taxon>
        <taxon>Bacillota</taxon>
        <taxon>Bacilli</taxon>
        <taxon>Bacillales</taxon>
        <taxon>Bacillaceae</taxon>
        <taxon>Pontibacillus</taxon>
    </lineage>
</organism>
<dbReference type="InterPro" id="IPR025055">
    <property type="entry name" value="Ena_core"/>
</dbReference>
<dbReference type="STRING" id="1385512.N784_10560"/>
<gene>
    <name evidence="2" type="ORF">N784_10560</name>
</gene>
<protein>
    <recommendedName>
        <fullName evidence="1">Endospore appendages core domain-containing protein</fullName>
    </recommendedName>
</protein>
<dbReference type="Pfam" id="PF13157">
    <property type="entry name" value="Enas"/>
    <property type="match status" value="1"/>
</dbReference>
<accession>A0A0A5G891</accession>
<reference evidence="2 3" key="1">
    <citation type="submission" date="2013-08" db="EMBL/GenBank/DDBJ databases">
        <authorList>
            <person name="Huang J."/>
            <person name="Wang G."/>
        </authorList>
    </citation>
    <scope>NUCLEOTIDE SEQUENCE [LARGE SCALE GENOMIC DNA]</scope>
    <source>
        <strain evidence="2 3">JSM 072002</strain>
    </source>
</reference>